<feature type="binding site" evidence="5 9">
    <location>
        <position position="269"/>
    </location>
    <ligand>
        <name>substrate</name>
    </ligand>
</feature>
<name>A0A2A5B0B3_9GAMM</name>
<comment type="caution">
    <text evidence="12">The sequence shown here is derived from an EMBL/GenBank/DDBJ whole genome shotgun (WGS) entry which is preliminary data.</text>
</comment>
<dbReference type="EC" id="1.1.1.23" evidence="5"/>
<comment type="pathway">
    <text evidence="5">Amino-acid biosynthesis; L-histidine biosynthesis; L-histidine from 5-phospho-alpha-D-ribose 1-diphosphate: step 9/9.</text>
</comment>
<dbReference type="PANTHER" id="PTHR21256">
    <property type="entry name" value="HISTIDINOL DEHYDROGENASE HDH"/>
    <property type="match status" value="1"/>
</dbReference>
<evidence type="ECO:0000256" key="11">
    <source>
        <dbReference type="RuleBase" id="RU004175"/>
    </source>
</evidence>
<dbReference type="InterPro" id="IPR022695">
    <property type="entry name" value="Histidinol_DH_monofunct"/>
</dbReference>
<dbReference type="InterPro" id="IPR012131">
    <property type="entry name" value="Hstdl_DH"/>
</dbReference>
<evidence type="ECO:0000256" key="4">
    <source>
        <dbReference type="ARBA" id="ARBA00023002"/>
    </source>
</evidence>
<dbReference type="Proteomes" id="UP000218327">
    <property type="component" value="Unassembled WGS sequence"/>
</dbReference>
<feature type="binding site" evidence="5 9">
    <location>
        <position position="422"/>
    </location>
    <ligand>
        <name>substrate</name>
    </ligand>
</feature>
<feature type="active site" description="Proton acceptor" evidence="5 7">
    <location>
        <position position="334"/>
    </location>
</feature>
<dbReference type="InterPro" id="IPR016161">
    <property type="entry name" value="Ald_DH/histidinol_DH"/>
</dbReference>
<comment type="function">
    <text evidence="5">Catalyzes the sequential NAD-dependent oxidations of L-histidinol to L-histidinaldehyde and then to L-histidine.</text>
</comment>
<feature type="binding site" evidence="5 8">
    <location>
        <position position="137"/>
    </location>
    <ligand>
        <name>NAD(+)</name>
        <dbReference type="ChEBI" id="CHEBI:57540"/>
    </ligand>
</feature>
<feature type="binding site" evidence="5 10">
    <location>
        <position position="269"/>
    </location>
    <ligand>
        <name>Zn(2+)</name>
        <dbReference type="ChEBI" id="CHEBI:29105"/>
    </ligand>
</feature>
<keyword evidence="5" id="KW-0368">Histidine biosynthesis</keyword>
<evidence type="ECO:0000256" key="7">
    <source>
        <dbReference type="PIRSR" id="PIRSR000099-1"/>
    </source>
</evidence>
<dbReference type="Gene3D" id="3.40.50.1980">
    <property type="entry name" value="Nitrogenase molybdenum iron protein domain"/>
    <property type="match status" value="2"/>
</dbReference>
<dbReference type="GO" id="GO:0000105">
    <property type="term" value="P:L-histidine biosynthetic process"/>
    <property type="evidence" value="ECO:0007669"/>
    <property type="project" value="UniProtKB-UniRule"/>
</dbReference>
<evidence type="ECO:0000256" key="1">
    <source>
        <dbReference type="ARBA" id="ARBA00010178"/>
    </source>
</evidence>
<dbReference type="InterPro" id="IPR001692">
    <property type="entry name" value="Histidinol_DH_CS"/>
</dbReference>
<dbReference type="Pfam" id="PF00815">
    <property type="entry name" value="Histidinol_dh"/>
    <property type="match status" value="1"/>
</dbReference>
<feature type="binding site" evidence="5 10">
    <location>
        <position position="266"/>
    </location>
    <ligand>
        <name>Zn(2+)</name>
        <dbReference type="ChEBI" id="CHEBI:29105"/>
    </ligand>
</feature>
<dbReference type="EMBL" id="NVVJ01000021">
    <property type="protein sequence ID" value="PCJ24969.1"/>
    <property type="molecule type" value="Genomic_DNA"/>
</dbReference>
<dbReference type="CDD" id="cd06572">
    <property type="entry name" value="Histidinol_dh"/>
    <property type="match status" value="1"/>
</dbReference>
<evidence type="ECO:0000256" key="8">
    <source>
        <dbReference type="PIRSR" id="PIRSR000099-2"/>
    </source>
</evidence>
<evidence type="ECO:0000313" key="13">
    <source>
        <dbReference type="Proteomes" id="UP000218327"/>
    </source>
</evidence>
<dbReference type="PRINTS" id="PR00083">
    <property type="entry name" value="HOLDHDRGNASE"/>
</dbReference>
<feature type="binding site" evidence="5 10">
    <location>
        <position position="368"/>
    </location>
    <ligand>
        <name>Zn(2+)</name>
        <dbReference type="ChEBI" id="CHEBI:29105"/>
    </ligand>
</feature>
<dbReference type="AlphaFoldDB" id="A0A2A5B0B3"/>
<dbReference type="HAMAP" id="MF_01024">
    <property type="entry name" value="HisD"/>
    <property type="match status" value="1"/>
</dbReference>
<keyword evidence="5" id="KW-0028">Amino-acid biosynthesis</keyword>
<feature type="active site" description="Proton acceptor" evidence="5 7">
    <location>
        <position position="335"/>
    </location>
</feature>
<organism evidence="12 13">
    <name type="scientific">SAR86 cluster bacterium</name>
    <dbReference type="NCBI Taxonomy" id="2030880"/>
    <lineage>
        <taxon>Bacteria</taxon>
        <taxon>Pseudomonadati</taxon>
        <taxon>Pseudomonadota</taxon>
        <taxon>Gammaproteobacteria</taxon>
        <taxon>SAR86 cluster</taxon>
    </lineage>
</organism>
<protein>
    <recommendedName>
        <fullName evidence="5">Histidinol dehydrogenase</fullName>
        <shortName evidence="5">HDH</shortName>
        <ecNumber evidence="5">1.1.1.23</ecNumber>
    </recommendedName>
</protein>
<sequence>MPSLSLNIRHLSATDSDFEAQLGQLLDRNMITTPEITNTVSDILAAVRKKGDQAILEYTNRFEAFAADSMDELLVSQEQMTAALNSLPESQSVALRHAADRIRAYHEKQKQQSWQYEEADGSVYGQKISPLQRVGVYVPGGKANYPSSMLMLAIPAQVAGVKEIIATVPTPYSEEGKLVFAAAALAGVNKLFTIGGAQAIGALAYGTDSIPKVDKITGPGNVFVTAAKKMVFGEVGIDMIAGPSELTIICDGTTDPDWVAMDLFSQAEHDEQAQSILISTDENFLKRVTASINKLLPDMDRKEIITTSLNNRGVFILVENLTRAAAVSNFIAPEHLELSIENPDEVFDLIDNAGAIFMGQYSAEALGDYCAGPSHVLPTSGTARFFSALGVYDFQKRSSVINCSAVGADKLAVTAAEIARNEHLQAHALSAEYRLKKKNS</sequence>
<dbReference type="PIRSF" id="PIRSF000099">
    <property type="entry name" value="Histidinol_dh"/>
    <property type="match status" value="1"/>
</dbReference>
<dbReference type="PROSITE" id="PS00611">
    <property type="entry name" value="HISOL_DEHYDROGENASE"/>
    <property type="match status" value="1"/>
</dbReference>
<evidence type="ECO:0000256" key="10">
    <source>
        <dbReference type="PIRSR" id="PIRSR000099-4"/>
    </source>
</evidence>
<keyword evidence="5 8" id="KW-0520">NAD</keyword>
<evidence type="ECO:0000256" key="6">
    <source>
        <dbReference type="PIRNR" id="PIRNR000099"/>
    </source>
</evidence>
<dbReference type="GO" id="GO:0004399">
    <property type="term" value="F:histidinol dehydrogenase activity"/>
    <property type="evidence" value="ECO:0007669"/>
    <property type="project" value="UniProtKB-UniRule"/>
</dbReference>
<evidence type="ECO:0000256" key="2">
    <source>
        <dbReference type="ARBA" id="ARBA00022723"/>
    </source>
</evidence>
<proteinExistence type="inferred from homology"/>
<dbReference type="FunFam" id="3.40.50.1980:FF:000001">
    <property type="entry name" value="Histidinol dehydrogenase"/>
    <property type="match status" value="1"/>
</dbReference>
<feature type="binding site" evidence="5 9">
    <location>
        <position position="244"/>
    </location>
    <ligand>
        <name>substrate</name>
    </ligand>
</feature>
<evidence type="ECO:0000256" key="9">
    <source>
        <dbReference type="PIRSR" id="PIRSR000099-3"/>
    </source>
</evidence>
<evidence type="ECO:0000313" key="12">
    <source>
        <dbReference type="EMBL" id="PCJ24969.1"/>
    </source>
</evidence>
<feature type="binding site" evidence="5 8">
    <location>
        <position position="198"/>
    </location>
    <ligand>
        <name>NAD(+)</name>
        <dbReference type="ChEBI" id="CHEBI:57540"/>
    </ligand>
</feature>
<feature type="binding site" evidence="5 9">
    <location>
        <position position="266"/>
    </location>
    <ligand>
        <name>substrate</name>
    </ligand>
</feature>
<dbReference type="Gene3D" id="1.20.5.1300">
    <property type="match status" value="1"/>
</dbReference>
<dbReference type="FunFam" id="3.40.50.1980:FF:000026">
    <property type="entry name" value="Histidinol dehydrogenase"/>
    <property type="match status" value="1"/>
</dbReference>
<evidence type="ECO:0000256" key="5">
    <source>
        <dbReference type="HAMAP-Rule" id="MF_01024"/>
    </source>
</evidence>
<comment type="similarity">
    <text evidence="1 5 6 11">Belongs to the histidinol dehydrogenase family.</text>
</comment>
<dbReference type="GO" id="GO:0051287">
    <property type="term" value="F:NAD binding"/>
    <property type="evidence" value="ECO:0007669"/>
    <property type="project" value="InterPro"/>
</dbReference>
<keyword evidence="3 5" id="KW-0862">Zinc</keyword>
<comment type="cofactor">
    <cofactor evidence="5 10">
        <name>Zn(2+)</name>
        <dbReference type="ChEBI" id="CHEBI:29105"/>
    </cofactor>
    <text evidence="5 10">Binds 1 zinc ion per subunit.</text>
</comment>
<feature type="binding site" evidence="5 9">
    <location>
        <position position="368"/>
    </location>
    <ligand>
        <name>substrate</name>
    </ligand>
</feature>
<feature type="binding site" evidence="5 9">
    <location>
        <position position="427"/>
    </location>
    <ligand>
        <name>substrate</name>
    </ligand>
</feature>
<keyword evidence="2 5" id="KW-0479">Metal-binding</keyword>
<feature type="binding site" evidence="5 9">
    <location>
        <position position="335"/>
    </location>
    <ligand>
        <name>substrate</name>
    </ligand>
</feature>
<dbReference type="GO" id="GO:0005829">
    <property type="term" value="C:cytosol"/>
    <property type="evidence" value="ECO:0007669"/>
    <property type="project" value="TreeGrafter"/>
</dbReference>
<feature type="binding site" evidence="5 10">
    <location>
        <position position="427"/>
    </location>
    <ligand>
        <name>Zn(2+)</name>
        <dbReference type="ChEBI" id="CHEBI:29105"/>
    </ligand>
</feature>
<dbReference type="PANTHER" id="PTHR21256:SF2">
    <property type="entry name" value="HISTIDINE BIOSYNTHESIS TRIFUNCTIONAL PROTEIN"/>
    <property type="match status" value="1"/>
</dbReference>
<keyword evidence="4 5" id="KW-0560">Oxidoreductase</keyword>
<gene>
    <name evidence="5 12" type="primary">hisD</name>
    <name evidence="12" type="ORF">COA96_08215</name>
</gene>
<dbReference type="UniPathway" id="UPA00031">
    <property type="reaction ID" value="UER00014"/>
</dbReference>
<feature type="binding site" evidence="5 8">
    <location>
        <position position="221"/>
    </location>
    <ligand>
        <name>NAD(+)</name>
        <dbReference type="ChEBI" id="CHEBI:57540"/>
    </ligand>
</feature>
<accession>A0A2A5B0B3</accession>
<reference evidence="13" key="1">
    <citation type="submission" date="2017-08" db="EMBL/GenBank/DDBJ databases">
        <title>A dynamic microbial community with high functional redundancy inhabits the cold, oxic subseafloor aquifer.</title>
        <authorList>
            <person name="Tully B.J."/>
            <person name="Wheat C.G."/>
            <person name="Glazer B.T."/>
            <person name="Huber J.A."/>
        </authorList>
    </citation>
    <scope>NUCLEOTIDE SEQUENCE [LARGE SCALE GENOMIC DNA]</scope>
</reference>
<comment type="catalytic activity">
    <reaction evidence="5">
        <text>L-histidinol + 2 NAD(+) + H2O = L-histidine + 2 NADH + 3 H(+)</text>
        <dbReference type="Rhea" id="RHEA:20641"/>
        <dbReference type="ChEBI" id="CHEBI:15377"/>
        <dbReference type="ChEBI" id="CHEBI:15378"/>
        <dbReference type="ChEBI" id="CHEBI:57540"/>
        <dbReference type="ChEBI" id="CHEBI:57595"/>
        <dbReference type="ChEBI" id="CHEBI:57699"/>
        <dbReference type="ChEBI" id="CHEBI:57945"/>
        <dbReference type="EC" id="1.1.1.23"/>
    </reaction>
</comment>
<dbReference type="NCBIfam" id="TIGR00069">
    <property type="entry name" value="hisD"/>
    <property type="match status" value="1"/>
</dbReference>
<dbReference type="GO" id="GO:0008270">
    <property type="term" value="F:zinc ion binding"/>
    <property type="evidence" value="ECO:0007669"/>
    <property type="project" value="UniProtKB-UniRule"/>
</dbReference>
<dbReference type="SUPFAM" id="SSF53720">
    <property type="entry name" value="ALDH-like"/>
    <property type="match status" value="1"/>
</dbReference>
<evidence type="ECO:0000256" key="3">
    <source>
        <dbReference type="ARBA" id="ARBA00022833"/>
    </source>
</evidence>